<evidence type="ECO:0000256" key="1">
    <source>
        <dbReference type="SAM" id="Phobius"/>
    </source>
</evidence>
<keyword evidence="1" id="KW-0472">Membrane</keyword>
<evidence type="ECO:0000313" key="3">
    <source>
        <dbReference type="Proteomes" id="UP001221142"/>
    </source>
</evidence>
<name>A0AAD7F7V4_9AGAR</name>
<proteinExistence type="predicted"/>
<accession>A0AAD7F7V4</accession>
<feature type="transmembrane region" description="Helical" evidence="1">
    <location>
        <begin position="24"/>
        <end position="43"/>
    </location>
</feature>
<dbReference type="AlphaFoldDB" id="A0AAD7F7V4"/>
<gene>
    <name evidence="2" type="ORF">FB45DRAFT_1131338</name>
</gene>
<reference evidence="2" key="1">
    <citation type="submission" date="2023-03" db="EMBL/GenBank/DDBJ databases">
        <title>Massive genome expansion in bonnet fungi (Mycena s.s.) driven by repeated elements and novel gene families across ecological guilds.</title>
        <authorList>
            <consortium name="Lawrence Berkeley National Laboratory"/>
            <person name="Harder C.B."/>
            <person name="Miyauchi S."/>
            <person name="Viragh M."/>
            <person name="Kuo A."/>
            <person name="Thoen E."/>
            <person name="Andreopoulos B."/>
            <person name="Lu D."/>
            <person name="Skrede I."/>
            <person name="Drula E."/>
            <person name="Henrissat B."/>
            <person name="Morin E."/>
            <person name="Kohler A."/>
            <person name="Barry K."/>
            <person name="LaButti K."/>
            <person name="Morin E."/>
            <person name="Salamov A."/>
            <person name="Lipzen A."/>
            <person name="Mereny Z."/>
            <person name="Hegedus B."/>
            <person name="Baldrian P."/>
            <person name="Stursova M."/>
            <person name="Weitz H."/>
            <person name="Taylor A."/>
            <person name="Grigoriev I.V."/>
            <person name="Nagy L.G."/>
            <person name="Martin F."/>
            <person name="Kauserud H."/>
        </authorList>
    </citation>
    <scope>NUCLEOTIDE SEQUENCE</scope>
    <source>
        <strain evidence="2">9284</strain>
    </source>
</reference>
<evidence type="ECO:0000313" key="2">
    <source>
        <dbReference type="EMBL" id="KAJ7607539.1"/>
    </source>
</evidence>
<comment type="caution">
    <text evidence="2">The sequence shown here is derived from an EMBL/GenBank/DDBJ whole genome shotgun (WGS) entry which is preliminary data.</text>
</comment>
<keyword evidence="1" id="KW-1133">Transmembrane helix</keyword>
<keyword evidence="1" id="KW-0812">Transmembrane</keyword>
<dbReference type="EMBL" id="JARKIF010000049">
    <property type="protein sequence ID" value="KAJ7607539.1"/>
    <property type="molecule type" value="Genomic_DNA"/>
</dbReference>
<organism evidence="2 3">
    <name type="scientific">Roridomyces roridus</name>
    <dbReference type="NCBI Taxonomy" id="1738132"/>
    <lineage>
        <taxon>Eukaryota</taxon>
        <taxon>Fungi</taxon>
        <taxon>Dikarya</taxon>
        <taxon>Basidiomycota</taxon>
        <taxon>Agaricomycotina</taxon>
        <taxon>Agaricomycetes</taxon>
        <taxon>Agaricomycetidae</taxon>
        <taxon>Agaricales</taxon>
        <taxon>Marasmiineae</taxon>
        <taxon>Mycenaceae</taxon>
        <taxon>Roridomyces</taxon>
    </lineage>
</organism>
<keyword evidence="3" id="KW-1185">Reference proteome</keyword>
<protein>
    <submittedName>
        <fullName evidence="2">Uncharacterized protein</fullName>
    </submittedName>
</protein>
<dbReference type="Proteomes" id="UP001221142">
    <property type="component" value="Unassembled WGS sequence"/>
</dbReference>
<sequence length="196" mass="21922">MCDIATAVKSATFLWVLPLLPNAIASYTGIAVGLASTAIYIAYRQTPSQKLGRLQEAITATADMLNNAKVECVRSSATMLYLEDRLLQAQLTASETQVKLLKARDEETWTEYFDTLRQIVDDTNNCTVDVREIHIETLLALEEEKQRKISSGMRETREVLSAIQSPIHLGPDPRATRRRVEAVSIRDYLSTGFMQA</sequence>